<reference evidence="6" key="2">
    <citation type="submission" date="2025-08" db="UniProtKB">
        <authorList>
            <consortium name="RefSeq"/>
        </authorList>
    </citation>
    <scope>IDENTIFICATION</scope>
    <source>
        <tissue evidence="6">Etiolated seedlings</tissue>
    </source>
</reference>
<dbReference type="InterPro" id="IPR019775">
    <property type="entry name" value="WD40_repeat_CS"/>
</dbReference>
<dbReference type="PROSITE" id="PS50082">
    <property type="entry name" value="WD_REPEATS_2"/>
    <property type="match status" value="1"/>
</dbReference>
<dbReference type="SUPFAM" id="SSF50978">
    <property type="entry name" value="WD40 repeat-like"/>
    <property type="match status" value="1"/>
</dbReference>
<gene>
    <name evidence="6" type="primary">LOC101509675</name>
</gene>
<dbReference type="InterPro" id="IPR036322">
    <property type="entry name" value="WD40_repeat_dom_sf"/>
</dbReference>
<dbReference type="InterPro" id="IPR001680">
    <property type="entry name" value="WD40_rpt"/>
</dbReference>
<evidence type="ECO:0000256" key="2">
    <source>
        <dbReference type="ARBA" id="ARBA00022737"/>
    </source>
</evidence>
<feature type="compositionally biased region" description="Basic and acidic residues" evidence="4">
    <location>
        <begin position="394"/>
        <end position="413"/>
    </location>
</feature>
<feature type="repeat" description="WD" evidence="3">
    <location>
        <begin position="301"/>
        <end position="338"/>
    </location>
</feature>
<name>A0A1S3DXN1_CICAR</name>
<dbReference type="Pfam" id="PF00400">
    <property type="entry name" value="WD40"/>
    <property type="match status" value="1"/>
</dbReference>
<dbReference type="PANTHER" id="PTHR16038:SF4">
    <property type="entry name" value="WD REPEAT-CONTAINING PROTEIN 74"/>
    <property type="match status" value="1"/>
</dbReference>
<dbReference type="InterPro" id="IPR037379">
    <property type="entry name" value="WDR74/Nsa1"/>
</dbReference>
<reference evidence="5" key="1">
    <citation type="journal article" date="2013" name="Nat. Biotechnol.">
        <title>Draft genome sequence of chickpea (Cicer arietinum) provides a resource for trait improvement.</title>
        <authorList>
            <person name="Varshney R.K."/>
            <person name="Song C."/>
            <person name="Saxena R.K."/>
            <person name="Azam S."/>
            <person name="Yu S."/>
            <person name="Sharpe A.G."/>
            <person name="Cannon S."/>
            <person name="Baek J."/>
            <person name="Rosen B.D."/>
            <person name="Tar'an B."/>
            <person name="Millan T."/>
            <person name="Zhang X."/>
            <person name="Ramsay L.D."/>
            <person name="Iwata A."/>
            <person name="Wang Y."/>
            <person name="Nelson W."/>
            <person name="Farmer A.D."/>
            <person name="Gaur P.M."/>
            <person name="Soderlund C."/>
            <person name="Penmetsa R.V."/>
            <person name="Xu C."/>
            <person name="Bharti A.K."/>
            <person name="He W."/>
            <person name="Winter P."/>
            <person name="Zhao S."/>
            <person name="Hane J.K."/>
            <person name="Carrasquilla-Garcia N."/>
            <person name="Condie J.A."/>
            <person name="Upadhyaya H.D."/>
            <person name="Luo M.C."/>
            <person name="Thudi M."/>
            <person name="Gowda C.L."/>
            <person name="Singh N.P."/>
            <person name="Lichtenzveig J."/>
            <person name="Gali K.K."/>
            <person name="Rubio J."/>
            <person name="Nadarajan N."/>
            <person name="Dolezel J."/>
            <person name="Bansal K.C."/>
            <person name="Xu X."/>
            <person name="Edwards D."/>
            <person name="Zhang G."/>
            <person name="Kahl G."/>
            <person name="Gil J."/>
            <person name="Singh K.B."/>
            <person name="Datta S.K."/>
            <person name="Jackson S.A."/>
            <person name="Wang J."/>
            <person name="Cook D.R."/>
        </authorList>
    </citation>
    <scope>NUCLEOTIDE SEQUENCE [LARGE SCALE GENOMIC DNA]</scope>
    <source>
        <strain evidence="5">cv. CDC Frontier</strain>
    </source>
</reference>
<dbReference type="Proteomes" id="UP000087171">
    <property type="component" value="Chromosome Ca2"/>
</dbReference>
<evidence type="ECO:0000313" key="5">
    <source>
        <dbReference type="Proteomes" id="UP000087171"/>
    </source>
</evidence>
<dbReference type="PROSITE" id="PS00678">
    <property type="entry name" value="WD_REPEATS_1"/>
    <property type="match status" value="1"/>
</dbReference>
<protein>
    <submittedName>
        <fullName evidence="6">LOW QUALITY PROTEIN: WD repeat-containing protein DDB_G0290555-like</fullName>
    </submittedName>
</protein>
<dbReference type="GO" id="GO:0005730">
    <property type="term" value="C:nucleolus"/>
    <property type="evidence" value="ECO:0007669"/>
    <property type="project" value="InterPro"/>
</dbReference>
<evidence type="ECO:0000256" key="4">
    <source>
        <dbReference type="SAM" id="MobiDB-lite"/>
    </source>
</evidence>
<dbReference type="InterPro" id="IPR015943">
    <property type="entry name" value="WD40/YVTN_repeat-like_dom_sf"/>
</dbReference>
<feature type="region of interest" description="Disordered" evidence="4">
    <location>
        <begin position="387"/>
        <end position="413"/>
    </location>
</feature>
<accession>A0A1S3DXN1</accession>
<dbReference type="CDD" id="cd22857">
    <property type="entry name" value="WDR74"/>
    <property type="match status" value="1"/>
</dbReference>
<proteinExistence type="predicted"/>
<dbReference type="GO" id="GO:0030687">
    <property type="term" value="C:preribosome, large subunit precursor"/>
    <property type="evidence" value="ECO:0007669"/>
    <property type="project" value="TreeGrafter"/>
</dbReference>
<dbReference type="PaxDb" id="3827-XP_004494267.1"/>
<sequence>MPRTTTLECPGCPPLRALTFDTLGLIKVIESRENQGGPKVVERWGEPDPSKSVNAVSIIDRKSHPLLAVARKNGQIDVLSLVNGDSHATITTANDVDVQSEENNIIGLHLFAKQNLELDSRVCTLLTCTGKGNASIRSIEVPDSLTGSSSTNSSKTWDVCNGGNILCCKVDGNEEFALFGGKGVEVNIWNLANETKIWNAKSPPKNSLGIFTPTWFTSVSFLSKDDHRKFVAGTNNHQVRLYDISAQRRPVLSIDFRETPIKALAEDIDGNTIYVGNGSGDMASVDIRTGKMLGCFTGKCSGSIRSIVRHPELPVVASCGLDGYLRLWDTKTRQLLSSVFLKQHILHVLFDSNFIVEDMPKGADSLPCKEQTMKGITVGEEIEASPLKRKKSSKVKENGIDGSEKKEELSRTKNAKCVKEMMDLRRWNQEKKEASQHPRKEIRAQKKKFQMKSSNLVGLITMLYMRKGIQTNIGMQGDEGSKRSCRNLSFAIRSAWRLFCGEMTRLVRSVRFCEIFMHKCILSYPALRLVFRHVSRFLRKCSLFCFANVGSWTILLYLGLKMIFNSFSWFNQILFQIIYLTFD</sequence>
<dbReference type="AlphaFoldDB" id="A0A1S3DXN1"/>
<dbReference type="Gene3D" id="2.130.10.10">
    <property type="entry name" value="YVTN repeat-like/Quinoprotein amine dehydrogenase"/>
    <property type="match status" value="1"/>
</dbReference>
<keyword evidence="5" id="KW-1185">Reference proteome</keyword>
<evidence type="ECO:0000256" key="1">
    <source>
        <dbReference type="ARBA" id="ARBA00022574"/>
    </source>
</evidence>
<organism evidence="5 6">
    <name type="scientific">Cicer arietinum</name>
    <name type="common">Chickpea</name>
    <name type="synonym">Garbanzo</name>
    <dbReference type="NCBI Taxonomy" id="3827"/>
    <lineage>
        <taxon>Eukaryota</taxon>
        <taxon>Viridiplantae</taxon>
        <taxon>Streptophyta</taxon>
        <taxon>Embryophyta</taxon>
        <taxon>Tracheophyta</taxon>
        <taxon>Spermatophyta</taxon>
        <taxon>Magnoliopsida</taxon>
        <taxon>eudicotyledons</taxon>
        <taxon>Gunneridae</taxon>
        <taxon>Pentapetalae</taxon>
        <taxon>rosids</taxon>
        <taxon>fabids</taxon>
        <taxon>Fabales</taxon>
        <taxon>Fabaceae</taxon>
        <taxon>Papilionoideae</taxon>
        <taxon>50 kb inversion clade</taxon>
        <taxon>NPAAA clade</taxon>
        <taxon>Hologalegina</taxon>
        <taxon>IRL clade</taxon>
        <taxon>Cicereae</taxon>
        <taxon>Cicer</taxon>
    </lineage>
</organism>
<dbReference type="RefSeq" id="XP_012568220.1">
    <property type="nucleotide sequence ID" value="XM_012712766.2"/>
</dbReference>
<evidence type="ECO:0000313" key="6">
    <source>
        <dbReference type="RefSeq" id="XP_012568220.1"/>
    </source>
</evidence>
<evidence type="ECO:0000256" key="3">
    <source>
        <dbReference type="PROSITE-ProRule" id="PRU00221"/>
    </source>
</evidence>
<dbReference type="PANTHER" id="PTHR16038">
    <property type="entry name" value="NOP SEVEN ASSOCIATED PROTEIN 1"/>
    <property type="match status" value="1"/>
</dbReference>
<dbReference type="eggNOG" id="KOG3881">
    <property type="taxonomic scope" value="Eukaryota"/>
</dbReference>
<dbReference type="OrthoDB" id="18388at2759"/>
<keyword evidence="2" id="KW-0677">Repeat</keyword>
<keyword evidence="1 3" id="KW-0853">WD repeat</keyword>
<dbReference type="STRING" id="3827.A0A1S3DXN1"/>
<dbReference type="GO" id="GO:0042273">
    <property type="term" value="P:ribosomal large subunit biogenesis"/>
    <property type="evidence" value="ECO:0007669"/>
    <property type="project" value="InterPro"/>
</dbReference>
<dbReference type="SMART" id="SM00320">
    <property type="entry name" value="WD40"/>
    <property type="match status" value="3"/>
</dbReference>
<dbReference type="FunFam" id="2.130.10.10:FF:001732">
    <property type="entry name" value="WD repeat-containing protein 74"/>
    <property type="match status" value="1"/>
</dbReference>